<keyword evidence="5" id="KW-0998">Cell outer membrane</keyword>
<evidence type="ECO:0000313" key="7">
    <source>
        <dbReference type="EMBL" id="MDQ0455738.1"/>
    </source>
</evidence>
<comment type="subcellular location">
    <subcellularLocation>
        <location evidence="1">Cell outer membrane</location>
    </subcellularLocation>
</comment>
<evidence type="ECO:0000256" key="2">
    <source>
        <dbReference type="ARBA" id="ARBA00005722"/>
    </source>
</evidence>
<reference evidence="7 8" key="1">
    <citation type="submission" date="2023-07" db="EMBL/GenBank/DDBJ databases">
        <title>Genomic Encyclopedia of Type Strains, Phase IV (KMG-IV): sequencing the most valuable type-strain genomes for metagenomic binning, comparative biology and taxonomic classification.</title>
        <authorList>
            <person name="Goeker M."/>
        </authorList>
    </citation>
    <scope>NUCLEOTIDE SEQUENCE [LARGE SCALE GENOMIC DNA]</scope>
    <source>
        <strain evidence="7 8">DSM 100301</strain>
    </source>
</reference>
<evidence type="ECO:0000313" key="8">
    <source>
        <dbReference type="Proteomes" id="UP001235269"/>
    </source>
</evidence>
<accession>A0ABU0IDM8</accession>
<feature type="signal peptide" evidence="6">
    <location>
        <begin position="1"/>
        <end position="18"/>
    </location>
</feature>
<keyword evidence="3 6" id="KW-0732">Signal</keyword>
<evidence type="ECO:0000256" key="5">
    <source>
        <dbReference type="ARBA" id="ARBA00023237"/>
    </source>
</evidence>
<name>A0ABU0IDM8_9HYPH</name>
<comment type="caution">
    <text evidence="7">The sequence shown here is derived from an EMBL/GenBank/DDBJ whole genome shotgun (WGS) entry which is preliminary data.</text>
</comment>
<keyword evidence="4" id="KW-0472">Membrane</keyword>
<dbReference type="Pfam" id="PF06629">
    <property type="entry name" value="MipA"/>
    <property type="match status" value="1"/>
</dbReference>
<protein>
    <submittedName>
        <fullName evidence="7">Outer membrane scaffolding protein for murein synthesis (MipA/OmpV family)</fullName>
    </submittedName>
</protein>
<evidence type="ECO:0000256" key="1">
    <source>
        <dbReference type="ARBA" id="ARBA00004442"/>
    </source>
</evidence>
<gene>
    <name evidence="7" type="ORF">QO005_002078</name>
</gene>
<dbReference type="PANTHER" id="PTHR38776:SF1">
    <property type="entry name" value="MLTA-INTERACTING PROTEIN-RELATED"/>
    <property type="match status" value="1"/>
</dbReference>
<keyword evidence="8" id="KW-1185">Reference proteome</keyword>
<dbReference type="InterPro" id="IPR010583">
    <property type="entry name" value="MipA"/>
</dbReference>
<dbReference type="Proteomes" id="UP001235269">
    <property type="component" value="Unassembled WGS sequence"/>
</dbReference>
<dbReference type="RefSeq" id="WP_307157931.1">
    <property type="nucleotide sequence ID" value="NZ_JAUSWH010000005.1"/>
</dbReference>
<dbReference type="PANTHER" id="PTHR38776">
    <property type="entry name" value="MLTA-INTERACTING PROTEIN-RELATED"/>
    <property type="match status" value="1"/>
</dbReference>
<organism evidence="7 8">
    <name type="scientific">Rhizobium paknamense</name>
    <dbReference type="NCBI Taxonomy" id="1206817"/>
    <lineage>
        <taxon>Bacteria</taxon>
        <taxon>Pseudomonadati</taxon>
        <taxon>Pseudomonadota</taxon>
        <taxon>Alphaproteobacteria</taxon>
        <taxon>Hyphomicrobiales</taxon>
        <taxon>Rhizobiaceae</taxon>
        <taxon>Rhizobium/Agrobacterium group</taxon>
        <taxon>Rhizobium</taxon>
    </lineage>
</organism>
<evidence type="ECO:0000256" key="6">
    <source>
        <dbReference type="SAM" id="SignalP"/>
    </source>
</evidence>
<sequence length="266" mass="28558">MAWLASAALLVFVGNAQADDDGASSSNKITGIVTLGANLNYGASYPGAAHNNLSAMPSFDWRRMGEPEEYSPADDNFDFSLFDWRGFSIGPVVSLRDSRSARDSESLKGLKEIKNGFDAGIFANYWFIPNVWRARVEVRQAISNGTGLEVDLGTDYFTTAGDKWVFSLGPRLSFADGTYMRSYFGVSQSESAASGQLAAFTPDAGLQSVGVAASASYKISSDWTVQFYGRLDRLVGDAADSPITQAGSANQMSFGIGLTKAFQISF</sequence>
<feature type="chain" id="PRO_5045527845" evidence="6">
    <location>
        <begin position="19"/>
        <end position="266"/>
    </location>
</feature>
<evidence type="ECO:0000256" key="4">
    <source>
        <dbReference type="ARBA" id="ARBA00023136"/>
    </source>
</evidence>
<comment type="similarity">
    <text evidence="2">Belongs to the MipA/OmpV family.</text>
</comment>
<evidence type="ECO:0000256" key="3">
    <source>
        <dbReference type="ARBA" id="ARBA00022729"/>
    </source>
</evidence>
<dbReference type="EMBL" id="JAUSWH010000005">
    <property type="protein sequence ID" value="MDQ0455738.1"/>
    <property type="molecule type" value="Genomic_DNA"/>
</dbReference>
<proteinExistence type="inferred from homology"/>